<evidence type="ECO:0000313" key="2">
    <source>
        <dbReference type="EMBL" id="MBM9476592.1"/>
    </source>
</evidence>
<dbReference type="EMBL" id="JAERWL010000008">
    <property type="protein sequence ID" value="MBM9476592.1"/>
    <property type="molecule type" value="Genomic_DNA"/>
</dbReference>
<dbReference type="InterPro" id="IPR024775">
    <property type="entry name" value="DinB-like"/>
</dbReference>
<keyword evidence="3" id="KW-1185">Reference proteome</keyword>
<dbReference type="Proteomes" id="UP000663801">
    <property type="component" value="Unassembled WGS sequence"/>
</dbReference>
<feature type="domain" description="DinB-like" evidence="1">
    <location>
        <begin position="43"/>
        <end position="176"/>
    </location>
</feature>
<name>A0A938YNG3_9ACTN</name>
<dbReference type="RefSeq" id="WP_205256703.1">
    <property type="nucleotide sequence ID" value="NZ_BAAAPV010000004.1"/>
</dbReference>
<reference evidence="2" key="1">
    <citation type="submission" date="2021-01" db="EMBL/GenBank/DDBJ databases">
        <title>KCTC 19127 draft genome.</title>
        <authorList>
            <person name="An D."/>
        </authorList>
    </citation>
    <scope>NUCLEOTIDE SEQUENCE</scope>
    <source>
        <strain evidence="2">KCTC 19127</strain>
    </source>
</reference>
<dbReference type="Gene3D" id="1.20.120.450">
    <property type="entry name" value="dinb family like domain"/>
    <property type="match status" value="1"/>
</dbReference>
<proteinExistence type="predicted"/>
<dbReference type="SUPFAM" id="SSF109854">
    <property type="entry name" value="DinB/YfiT-like putative metalloenzymes"/>
    <property type="match status" value="1"/>
</dbReference>
<accession>A0A938YNG3</accession>
<evidence type="ECO:0000259" key="1">
    <source>
        <dbReference type="Pfam" id="PF12867"/>
    </source>
</evidence>
<gene>
    <name evidence="2" type="ORF">JL107_09075</name>
</gene>
<protein>
    <submittedName>
        <fullName evidence="2">DinB family protein</fullName>
    </submittedName>
</protein>
<dbReference type="AlphaFoldDB" id="A0A938YNG3"/>
<dbReference type="InterPro" id="IPR034660">
    <property type="entry name" value="DinB/YfiT-like"/>
</dbReference>
<dbReference type="Pfam" id="PF12867">
    <property type="entry name" value="DinB_2"/>
    <property type="match status" value="1"/>
</dbReference>
<comment type="caution">
    <text evidence="2">The sequence shown here is derived from an EMBL/GenBank/DDBJ whole genome shotgun (WGS) entry which is preliminary data.</text>
</comment>
<organism evidence="2 3">
    <name type="scientific">Nakamurella flavida</name>
    <dbReference type="NCBI Taxonomy" id="363630"/>
    <lineage>
        <taxon>Bacteria</taxon>
        <taxon>Bacillati</taxon>
        <taxon>Actinomycetota</taxon>
        <taxon>Actinomycetes</taxon>
        <taxon>Nakamurellales</taxon>
        <taxon>Nakamurellaceae</taxon>
        <taxon>Nakamurella</taxon>
    </lineage>
</organism>
<sequence>MDSPTAPPAPQPDDKDWTWVLDVPCPDCGYDAAAVPAAEIGERIRAHVPTWTAALAAPDAAARPSPQVWSVLEYSCHVRDVHLIFGRRLAAMLTQDDPLFDNWDQDATAVAERYWTQDPITVSAALAAAAWDTADRFAAVGDGEWIRTGRRSNGSVFTVRTVGLYYLHDLVHHAHDIAS</sequence>
<evidence type="ECO:0000313" key="3">
    <source>
        <dbReference type="Proteomes" id="UP000663801"/>
    </source>
</evidence>